<organism evidence="1 2">
    <name type="scientific">Myxococcus fulvus (strain ATCC BAA-855 / HW-1)</name>
    <dbReference type="NCBI Taxonomy" id="483219"/>
    <lineage>
        <taxon>Bacteria</taxon>
        <taxon>Pseudomonadati</taxon>
        <taxon>Myxococcota</taxon>
        <taxon>Myxococcia</taxon>
        <taxon>Myxococcales</taxon>
        <taxon>Cystobacterineae</taxon>
        <taxon>Myxococcaceae</taxon>
        <taxon>Myxococcus</taxon>
    </lineage>
</organism>
<dbReference type="STRING" id="483219.LILAB_07815"/>
<dbReference type="eggNOG" id="COG4946">
    <property type="taxonomic scope" value="Bacteria"/>
</dbReference>
<reference evidence="1 2" key="1">
    <citation type="journal article" date="2011" name="J. Bacteriol.">
        <title>Genome sequence of the halotolerant marine bacterium Myxococcus fulvus HW-1.</title>
        <authorList>
            <person name="Li Z.F."/>
            <person name="Li X."/>
            <person name="Liu H."/>
            <person name="Liu X."/>
            <person name="Han K."/>
            <person name="Wu Z.H."/>
            <person name="Hu W."/>
            <person name="Li F.F."/>
            <person name="Li Y.Z."/>
        </authorList>
    </citation>
    <scope>NUCLEOTIDE SEQUENCE [LARGE SCALE GENOMIC DNA]</scope>
    <source>
        <strain evidence="2">ATCC BAA-855 / HW-1</strain>
    </source>
</reference>
<dbReference type="InterPro" id="IPR030916">
    <property type="entry name" value="ELWxxDGT_rpt"/>
</dbReference>
<dbReference type="AlphaFoldDB" id="F8CCW9"/>
<gene>
    <name evidence="1" type="ordered locus">LILAB_07815</name>
</gene>
<evidence type="ECO:0000313" key="2">
    <source>
        <dbReference type="Proteomes" id="UP000000488"/>
    </source>
</evidence>
<protein>
    <submittedName>
        <fullName evidence="1">Putative lipoprotein</fullName>
    </submittedName>
</protein>
<dbReference type="NCBIfam" id="TIGR04534">
    <property type="entry name" value="ELWxxDGT_rpt"/>
    <property type="match status" value="2"/>
</dbReference>
<dbReference type="HOGENOM" id="CLU_043792_0_0_7"/>
<dbReference type="EMBL" id="CP002830">
    <property type="protein sequence ID" value="AEI63476.1"/>
    <property type="molecule type" value="Genomic_DNA"/>
</dbReference>
<keyword evidence="1" id="KW-0449">Lipoprotein</keyword>
<proteinExistence type="predicted"/>
<accession>F8CCW9</accession>
<evidence type="ECO:0000313" key="1">
    <source>
        <dbReference type="EMBL" id="AEI63476.1"/>
    </source>
</evidence>
<dbReference type="SUPFAM" id="SSF69304">
    <property type="entry name" value="Tricorn protease N-terminal domain"/>
    <property type="match status" value="1"/>
</dbReference>
<name>F8CCW9_MYXFH</name>
<dbReference type="Proteomes" id="UP000000488">
    <property type="component" value="Chromosome"/>
</dbReference>
<sequence>MLLSAVSGIATLGCGIEAPYPVRLEHGEAEAAASREDAARPDAPYGWELCDTTARLVRDIVPGAGHSDPLDLTHGNDVLLFSASDGVWGREPWMSSGVMSNTRPLLDLHSGGQGSDAGPFLQGGATTYFAARNSVHGRELWKTDGTLEGTVLVRDIAPGPLGSDPDHLTFFDGILYFTANDGVNGRELWRSDGTEEGTYLLRDFSTEGDQVSSHFELVAGSNALFVQVNVYAPSSSSMSRVQLYRTNGTHFVRLADGPEDNTLDDLTPVGDKLFFTWNLDAPETRLYVTSGTSGWARFVYTFTGTPSGLTGYKGRLYLSAANGVAGQDFELWRSDGTTSGTVRVKDIYPGVVPSRPENLTVVKDRLFFTADDGVHGRELWSSDGTGAGTQLHADLAVGAASSEPAELTAVEEFLFFSAHTEAGGREAWVSDVRETGAFEVQGIAPGAMHSDPSHFVRSGWDLYFVASDSADYGRELRALRMRPAGMCNPGGNGGR</sequence>
<dbReference type="KEGG" id="mfu:LILAB_07815"/>